<dbReference type="NCBIfam" id="TIGR00586">
    <property type="entry name" value="mutt"/>
    <property type="match status" value="1"/>
</dbReference>
<dbReference type="PROSITE" id="PS51462">
    <property type="entry name" value="NUDIX"/>
    <property type="match status" value="1"/>
</dbReference>
<keyword evidence="7" id="KW-0378">Hydrolase</keyword>
<dbReference type="InterPro" id="IPR020476">
    <property type="entry name" value="Nudix_hydrolase"/>
</dbReference>
<dbReference type="InterPro" id="IPR047127">
    <property type="entry name" value="MutT-like"/>
</dbReference>
<evidence type="ECO:0000256" key="9">
    <source>
        <dbReference type="ARBA" id="ARBA00023204"/>
    </source>
</evidence>
<evidence type="ECO:0000256" key="3">
    <source>
        <dbReference type="ARBA" id="ARBA00022457"/>
    </source>
</evidence>
<evidence type="ECO:0000256" key="17">
    <source>
        <dbReference type="SAM" id="MobiDB-lite"/>
    </source>
</evidence>
<comment type="cofactor">
    <cofactor evidence="1">
        <name>Mg(2+)</name>
        <dbReference type="ChEBI" id="CHEBI:18420"/>
    </cofactor>
</comment>
<feature type="domain" description="Nudix hydrolase" evidence="18">
    <location>
        <begin position="4"/>
        <end position="130"/>
    </location>
</feature>
<evidence type="ECO:0000313" key="19">
    <source>
        <dbReference type="EMBL" id="GGD04712.1"/>
    </source>
</evidence>
<dbReference type="Pfam" id="PF14815">
    <property type="entry name" value="NUDIX_4"/>
    <property type="match status" value="1"/>
</dbReference>
<evidence type="ECO:0000256" key="4">
    <source>
        <dbReference type="ARBA" id="ARBA00022705"/>
    </source>
</evidence>
<dbReference type="Gene3D" id="3.20.20.70">
    <property type="entry name" value="Aldolase class I"/>
    <property type="match status" value="1"/>
</dbReference>
<evidence type="ECO:0000256" key="12">
    <source>
        <dbReference type="ARBA" id="ARBA00038905"/>
    </source>
</evidence>
<dbReference type="EC" id="3.6.1.55" evidence="12"/>
<keyword evidence="20" id="KW-1185">Reference proteome</keyword>
<comment type="catalytic activity">
    <reaction evidence="11">
        <text>8-oxo-GTP + H2O = 8-oxo-GMP + diphosphate + H(+)</text>
        <dbReference type="Rhea" id="RHEA:67616"/>
        <dbReference type="ChEBI" id="CHEBI:15377"/>
        <dbReference type="ChEBI" id="CHEBI:15378"/>
        <dbReference type="ChEBI" id="CHEBI:33019"/>
        <dbReference type="ChEBI" id="CHEBI:143553"/>
        <dbReference type="ChEBI" id="CHEBI:145694"/>
    </reaction>
</comment>
<dbReference type="InterPro" id="IPR015797">
    <property type="entry name" value="NUDIX_hydrolase-like_dom_sf"/>
</dbReference>
<dbReference type="SUPFAM" id="SSF51391">
    <property type="entry name" value="Thiamin phosphate synthase"/>
    <property type="match status" value="2"/>
</dbReference>
<dbReference type="PRINTS" id="PR00502">
    <property type="entry name" value="NUDIXFAMILY"/>
</dbReference>
<evidence type="ECO:0000256" key="6">
    <source>
        <dbReference type="ARBA" id="ARBA00022763"/>
    </source>
</evidence>
<evidence type="ECO:0000256" key="5">
    <source>
        <dbReference type="ARBA" id="ARBA00022723"/>
    </source>
</evidence>
<evidence type="ECO:0000256" key="10">
    <source>
        <dbReference type="ARBA" id="ARBA00035861"/>
    </source>
</evidence>
<dbReference type="PANTHER" id="PTHR47707">
    <property type="entry name" value="8-OXO-DGTP DIPHOSPHATASE"/>
    <property type="match status" value="1"/>
</dbReference>
<keyword evidence="9" id="KW-0234">DNA repair</keyword>
<organism evidence="19 20">
    <name type="scientific">Halopseudomonas salina</name>
    <dbReference type="NCBI Taxonomy" id="1323744"/>
    <lineage>
        <taxon>Bacteria</taxon>
        <taxon>Pseudomonadati</taxon>
        <taxon>Pseudomonadota</taxon>
        <taxon>Gammaproteobacteria</taxon>
        <taxon>Pseudomonadales</taxon>
        <taxon>Pseudomonadaceae</taxon>
        <taxon>Halopseudomonas</taxon>
    </lineage>
</organism>
<protein>
    <recommendedName>
        <fullName evidence="13">8-oxo-dGTP diphosphatase</fullName>
        <ecNumber evidence="12">3.6.1.55</ecNumber>
    </recommendedName>
    <alternativeName>
        <fullName evidence="16">7,8-dihydro-8-oxoguanine-triphosphatase</fullName>
    </alternativeName>
    <alternativeName>
        <fullName evidence="15">Mutator protein MutT</fullName>
    </alternativeName>
    <alternativeName>
        <fullName evidence="14">dGTP pyrophosphohydrolase</fullName>
    </alternativeName>
</protein>
<name>A0ABQ1PVK4_9GAMM</name>
<evidence type="ECO:0000256" key="8">
    <source>
        <dbReference type="ARBA" id="ARBA00022842"/>
    </source>
</evidence>
<dbReference type="Gene3D" id="3.90.79.10">
    <property type="entry name" value="Nucleoside Triphosphate Pyrophosphohydrolase"/>
    <property type="match status" value="1"/>
</dbReference>
<evidence type="ECO:0000256" key="11">
    <source>
        <dbReference type="ARBA" id="ARBA00036904"/>
    </source>
</evidence>
<evidence type="ECO:0000256" key="16">
    <source>
        <dbReference type="ARBA" id="ARBA00042798"/>
    </source>
</evidence>
<dbReference type="InterPro" id="IPR036206">
    <property type="entry name" value="ThiamineP_synth_sf"/>
</dbReference>
<dbReference type="InterPro" id="IPR013785">
    <property type="entry name" value="Aldolase_TIM"/>
</dbReference>
<comment type="catalytic activity">
    <reaction evidence="10">
        <text>8-oxo-dGTP + H2O = 8-oxo-dGMP + diphosphate + H(+)</text>
        <dbReference type="Rhea" id="RHEA:31575"/>
        <dbReference type="ChEBI" id="CHEBI:15377"/>
        <dbReference type="ChEBI" id="CHEBI:15378"/>
        <dbReference type="ChEBI" id="CHEBI:33019"/>
        <dbReference type="ChEBI" id="CHEBI:63224"/>
        <dbReference type="ChEBI" id="CHEBI:77896"/>
        <dbReference type="EC" id="3.6.1.55"/>
    </reaction>
</comment>
<dbReference type="InterPro" id="IPR020084">
    <property type="entry name" value="NUDIX_hydrolase_CS"/>
</dbReference>
<dbReference type="CDD" id="cd03425">
    <property type="entry name" value="NUDIX_MutT_NudA_like"/>
    <property type="match status" value="1"/>
</dbReference>
<feature type="region of interest" description="Disordered" evidence="17">
    <location>
        <begin position="219"/>
        <end position="256"/>
    </location>
</feature>
<evidence type="ECO:0000256" key="14">
    <source>
        <dbReference type="ARBA" id="ARBA00041592"/>
    </source>
</evidence>
<evidence type="ECO:0000256" key="1">
    <source>
        <dbReference type="ARBA" id="ARBA00001946"/>
    </source>
</evidence>
<comment type="similarity">
    <text evidence="2">Belongs to the Nudix hydrolase family.</text>
</comment>
<dbReference type="SUPFAM" id="SSF55811">
    <property type="entry name" value="Nudix"/>
    <property type="match status" value="1"/>
</dbReference>
<dbReference type="InterPro" id="IPR000086">
    <property type="entry name" value="NUDIX_hydrolase_dom"/>
</dbReference>
<reference evidence="20" key="1">
    <citation type="journal article" date="2019" name="Int. J. Syst. Evol. Microbiol.">
        <title>The Global Catalogue of Microorganisms (GCM) 10K type strain sequencing project: providing services to taxonomists for standard genome sequencing and annotation.</title>
        <authorList>
            <consortium name="The Broad Institute Genomics Platform"/>
            <consortium name="The Broad Institute Genome Sequencing Center for Infectious Disease"/>
            <person name="Wu L."/>
            <person name="Ma J."/>
        </authorList>
    </citation>
    <scope>NUCLEOTIDE SEQUENCE [LARGE SCALE GENOMIC DNA]</scope>
    <source>
        <strain evidence="20">CGMCC 1.12482</strain>
    </source>
</reference>
<accession>A0ABQ1PVK4</accession>
<keyword evidence="8" id="KW-0460">Magnesium</keyword>
<dbReference type="Pfam" id="PF02581">
    <property type="entry name" value="TMP-TENI"/>
    <property type="match status" value="1"/>
</dbReference>
<keyword evidence="5" id="KW-0479">Metal-binding</keyword>
<dbReference type="PROSITE" id="PS00893">
    <property type="entry name" value="NUDIX_BOX"/>
    <property type="match status" value="1"/>
</dbReference>
<sequence length="353" mass="38560">MTRTRIHVMAAVIRRSGRILIAQRPKAAHQGGLWEFPGGKLDAGEDRYEGLKRELEEELGIEVTSARPLIDIDHDYPDKSVRLDVWLVDDFNGEAHGAEGQPVQWVLPGELRLYDFPQANVPIVTAAQLPESYLITPDCEDSSTLVAGLDDARKRGLTMVQLRQTAMQPAKYEQLTTRLMQSFGDDFIWLLKAATPPASGDGWHVTASQLRELHRAGWRKGEPFPAGPPVPPRSVQAPNLGPRSAPEWERLPGREGAPAGNNLLAASCHDAEELRMAAEIGADFVTLSPVLPTTSHPEAKGMGWEEARNLIAQVNIPVYLLGGLSTDNLEQAFQAGAQGIAGISGLWKPKTDL</sequence>
<dbReference type="InterPro" id="IPR022998">
    <property type="entry name" value="ThiamineP_synth_TenI"/>
</dbReference>
<dbReference type="RefSeq" id="WP_150278170.1">
    <property type="nucleotide sequence ID" value="NZ_BMFF01000005.1"/>
</dbReference>
<dbReference type="CDD" id="cd00564">
    <property type="entry name" value="TMP_TenI"/>
    <property type="match status" value="1"/>
</dbReference>
<evidence type="ECO:0000256" key="7">
    <source>
        <dbReference type="ARBA" id="ARBA00022801"/>
    </source>
</evidence>
<evidence type="ECO:0000313" key="20">
    <source>
        <dbReference type="Proteomes" id="UP000638188"/>
    </source>
</evidence>
<evidence type="ECO:0000256" key="15">
    <source>
        <dbReference type="ARBA" id="ARBA00041979"/>
    </source>
</evidence>
<evidence type="ECO:0000256" key="13">
    <source>
        <dbReference type="ARBA" id="ARBA00040794"/>
    </source>
</evidence>
<keyword evidence="6" id="KW-0227">DNA damage</keyword>
<dbReference type="Proteomes" id="UP000638188">
    <property type="component" value="Unassembled WGS sequence"/>
</dbReference>
<keyword evidence="4" id="KW-0235">DNA replication</keyword>
<dbReference type="EMBL" id="BMFF01000005">
    <property type="protein sequence ID" value="GGD04712.1"/>
    <property type="molecule type" value="Genomic_DNA"/>
</dbReference>
<dbReference type="PANTHER" id="PTHR47707:SF1">
    <property type="entry name" value="NUDIX HYDROLASE FAMILY PROTEIN"/>
    <property type="match status" value="1"/>
</dbReference>
<proteinExistence type="inferred from homology"/>
<dbReference type="InterPro" id="IPR029119">
    <property type="entry name" value="MutY_C"/>
</dbReference>
<dbReference type="InterPro" id="IPR003561">
    <property type="entry name" value="Mutator_MutT"/>
</dbReference>
<comment type="caution">
    <text evidence="19">The sequence shown here is derived from an EMBL/GenBank/DDBJ whole genome shotgun (WGS) entry which is preliminary data.</text>
</comment>
<gene>
    <name evidence="19" type="ORF">GCM10007418_24720</name>
</gene>
<evidence type="ECO:0000256" key="2">
    <source>
        <dbReference type="ARBA" id="ARBA00005582"/>
    </source>
</evidence>
<keyword evidence="3" id="KW-0515">Mutator protein</keyword>
<evidence type="ECO:0000259" key="18">
    <source>
        <dbReference type="PROSITE" id="PS51462"/>
    </source>
</evidence>